<sequence length="136" mass="15148">MFTMFYARLLVVSFICTFLFCSVVAAPTGRGSASPQQHTSIDSETPQVPPHRHLHAAPTPVDFDAGAAAPVVIHEETHTFNWVPATSKPSSDKKAGTFHEIVRIFLGRSSSVGKPPQVHQKWRRMARRRHPVRLRA</sequence>
<comment type="caution">
    <text evidence="3">The sequence shown here is derived from an EMBL/GenBank/DDBJ whole genome shotgun (WGS) entry which is preliminary data.</text>
</comment>
<organism evidence="3 4">
    <name type="scientific">Ephemerocybe angulata</name>
    <dbReference type="NCBI Taxonomy" id="980116"/>
    <lineage>
        <taxon>Eukaryota</taxon>
        <taxon>Fungi</taxon>
        <taxon>Dikarya</taxon>
        <taxon>Basidiomycota</taxon>
        <taxon>Agaricomycotina</taxon>
        <taxon>Agaricomycetes</taxon>
        <taxon>Agaricomycetidae</taxon>
        <taxon>Agaricales</taxon>
        <taxon>Agaricineae</taxon>
        <taxon>Psathyrellaceae</taxon>
        <taxon>Ephemerocybe</taxon>
    </lineage>
</organism>
<evidence type="ECO:0008006" key="5">
    <source>
        <dbReference type="Google" id="ProtNLM"/>
    </source>
</evidence>
<feature type="region of interest" description="Disordered" evidence="1">
    <location>
        <begin position="31"/>
        <end position="51"/>
    </location>
</feature>
<feature type="compositionally biased region" description="Basic residues" evidence="1">
    <location>
        <begin position="120"/>
        <end position="136"/>
    </location>
</feature>
<accession>A0A8H6IFY0</accession>
<evidence type="ECO:0000313" key="3">
    <source>
        <dbReference type="EMBL" id="KAF6764244.1"/>
    </source>
</evidence>
<evidence type="ECO:0000256" key="2">
    <source>
        <dbReference type="SAM" id="SignalP"/>
    </source>
</evidence>
<proteinExistence type="predicted"/>
<gene>
    <name evidence="3" type="ORF">DFP72DRAFT_871248</name>
</gene>
<feature type="compositionally biased region" description="Polar residues" evidence="1">
    <location>
        <begin position="31"/>
        <end position="46"/>
    </location>
</feature>
<evidence type="ECO:0000313" key="4">
    <source>
        <dbReference type="Proteomes" id="UP000521943"/>
    </source>
</evidence>
<dbReference type="AlphaFoldDB" id="A0A8H6IFY0"/>
<reference evidence="3 4" key="1">
    <citation type="submission" date="2020-07" db="EMBL/GenBank/DDBJ databases">
        <title>Comparative genomics of pyrophilous fungi reveals a link between fire events and developmental genes.</title>
        <authorList>
            <consortium name="DOE Joint Genome Institute"/>
            <person name="Steindorff A.S."/>
            <person name="Carver A."/>
            <person name="Calhoun S."/>
            <person name="Stillman K."/>
            <person name="Liu H."/>
            <person name="Lipzen A."/>
            <person name="Pangilinan J."/>
            <person name="Labutti K."/>
            <person name="Bruns T.D."/>
            <person name="Grigoriev I.V."/>
        </authorList>
    </citation>
    <scope>NUCLEOTIDE SEQUENCE [LARGE SCALE GENOMIC DNA]</scope>
    <source>
        <strain evidence="3 4">CBS 144469</strain>
    </source>
</reference>
<name>A0A8H6IFY0_9AGAR</name>
<dbReference type="Proteomes" id="UP000521943">
    <property type="component" value="Unassembled WGS sequence"/>
</dbReference>
<dbReference type="OrthoDB" id="10276900at2759"/>
<evidence type="ECO:0000256" key="1">
    <source>
        <dbReference type="SAM" id="MobiDB-lite"/>
    </source>
</evidence>
<feature type="signal peptide" evidence="2">
    <location>
        <begin position="1"/>
        <end position="25"/>
    </location>
</feature>
<protein>
    <recommendedName>
        <fullName evidence="5">Secreted protein</fullName>
    </recommendedName>
</protein>
<feature type="region of interest" description="Disordered" evidence="1">
    <location>
        <begin position="112"/>
        <end position="136"/>
    </location>
</feature>
<feature type="chain" id="PRO_5034873232" description="Secreted protein" evidence="2">
    <location>
        <begin position="26"/>
        <end position="136"/>
    </location>
</feature>
<keyword evidence="2" id="KW-0732">Signal</keyword>
<keyword evidence="4" id="KW-1185">Reference proteome</keyword>
<dbReference type="EMBL" id="JACGCI010000004">
    <property type="protein sequence ID" value="KAF6764244.1"/>
    <property type="molecule type" value="Genomic_DNA"/>
</dbReference>